<evidence type="ECO:0000256" key="2">
    <source>
        <dbReference type="ARBA" id="ARBA00001947"/>
    </source>
</evidence>
<reference evidence="12" key="1">
    <citation type="journal article" date="2021" name="PeerJ">
        <title>Extensive microbial diversity within the chicken gut microbiome revealed by metagenomics and culture.</title>
        <authorList>
            <person name="Gilroy R."/>
            <person name="Ravi A."/>
            <person name="Getino M."/>
            <person name="Pursley I."/>
            <person name="Horton D.L."/>
            <person name="Alikhan N.F."/>
            <person name="Baker D."/>
            <person name="Gharbi K."/>
            <person name="Hall N."/>
            <person name="Watson M."/>
            <person name="Adriaenssens E.M."/>
            <person name="Foster-Nyarko E."/>
            <person name="Jarju S."/>
            <person name="Secka A."/>
            <person name="Antonio M."/>
            <person name="Oren A."/>
            <person name="Chaudhuri R.R."/>
            <person name="La Ragione R."/>
            <person name="Hildebrand F."/>
            <person name="Pallen M.J."/>
        </authorList>
    </citation>
    <scope>NUCLEOTIDE SEQUENCE</scope>
    <source>
        <strain evidence="12">ChiHejej3B27-2180</strain>
    </source>
</reference>
<dbReference type="InterPro" id="IPR010182">
    <property type="entry name" value="ArgE/DapE"/>
</dbReference>
<dbReference type="SUPFAM" id="SSF53187">
    <property type="entry name" value="Zn-dependent exopeptidases"/>
    <property type="match status" value="1"/>
</dbReference>
<keyword evidence="5" id="KW-0479">Metal-binding</keyword>
<name>A0A9D1QPF7_9LACO</name>
<dbReference type="InterPro" id="IPR002933">
    <property type="entry name" value="Peptidase_M20"/>
</dbReference>
<evidence type="ECO:0000256" key="8">
    <source>
        <dbReference type="ARBA" id="ARBA00022915"/>
    </source>
</evidence>
<keyword evidence="7" id="KW-0862">Zinc</keyword>
<dbReference type="Pfam" id="PF07687">
    <property type="entry name" value="M20_dimer"/>
    <property type="match status" value="1"/>
</dbReference>
<reference evidence="12" key="2">
    <citation type="submission" date="2021-04" db="EMBL/GenBank/DDBJ databases">
        <authorList>
            <person name="Gilroy R."/>
        </authorList>
    </citation>
    <scope>NUCLEOTIDE SEQUENCE</scope>
    <source>
        <strain evidence="12">ChiHejej3B27-2180</strain>
    </source>
</reference>
<dbReference type="GO" id="GO:0016787">
    <property type="term" value="F:hydrolase activity"/>
    <property type="evidence" value="ECO:0007669"/>
    <property type="project" value="UniProtKB-KW"/>
</dbReference>
<dbReference type="SUPFAM" id="SSF55031">
    <property type="entry name" value="Bacterial exopeptidase dimerisation domain"/>
    <property type="match status" value="1"/>
</dbReference>
<proteinExistence type="inferred from homology"/>
<evidence type="ECO:0000256" key="1">
    <source>
        <dbReference type="ARBA" id="ARBA00001941"/>
    </source>
</evidence>
<keyword evidence="6" id="KW-0378">Hydrolase</keyword>
<evidence type="ECO:0000256" key="4">
    <source>
        <dbReference type="ARBA" id="ARBA00022605"/>
    </source>
</evidence>
<comment type="cofactor">
    <cofactor evidence="1">
        <name>Co(2+)</name>
        <dbReference type="ChEBI" id="CHEBI:48828"/>
    </cofactor>
</comment>
<evidence type="ECO:0000256" key="3">
    <source>
        <dbReference type="ARBA" id="ARBA00006247"/>
    </source>
</evidence>
<evidence type="ECO:0000259" key="11">
    <source>
        <dbReference type="Pfam" id="PF07687"/>
    </source>
</evidence>
<comment type="similarity">
    <text evidence="3">Belongs to the peptidase M20A family.</text>
</comment>
<evidence type="ECO:0000256" key="6">
    <source>
        <dbReference type="ARBA" id="ARBA00022801"/>
    </source>
</evidence>
<keyword evidence="10" id="KW-0170">Cobalt</keyword>
<evidence type="ECO:0000256" key="10">
    <source>
        <dbReference type="ARBA" id="ARBA00023285"/>
    </source>
</evidence>
<keyword evidence="4" id="KW-0028">Amino-acid biosynthesis</keyword>
<dbReference type="Proteomes" id="UP000886878">
    <property type="component" value="Unassembled WGS sequence"/>
</dbReference>
<keyword evidence="8" id="KW-0220">Diaminopimelate biosynthesis</keyword>
<dbReference type="InterPro" id="IPR011650">
    <property type="entry name" value="Peptidase_M20_dimer"/>
</dbReference>
<dbReference type="GO" id="GO:0009085">
    <property type="term" value="P:lysine biosynthetic process"/>
    <property type="evidence" value="ECO:0007669"/>
    <property type="project" value="UniProtKB-KW"/>
</dbReference>
<evidence type="ECO:0000313" key="13">
    <source>
        <dbReference type="Proteomes" id="UP000886878"/>
    </source>
</evidence>
<evidence type="ECO:0000256" key="9">
    <source>
        <dbReference type="ARBA" id="ARBA00023154"/>
    </source>
</evidence>
<dbReference type="EMBL" id="DXGK01000089">
    <property type="protein sequence ID" value="HIW70593.1"/>
    <property type="molecule type" value="Genomic_DNA"/>
</dbReference>
<accession>A0A9D1QPF7</accession>
<comment type="caution">
    <text evidence="12">The sequence shown here is derived from an EMBL/GenBank/DDBJ whole genome shotgun (WGS) entry which is preliminary data.</text>
</comment>
<dbReference type="PANTHER" id="PTHR43808">
    <property type="entry name" value="ACETYLORNITHINE DEACETYLASE"/>
    <property type="match status" value="1"/>
</dbReference>
<dbReference type="InterPro" id="IPR050072">
    <property type="entry name" value="Peptidase_M20A"/>
</dbReference>
<dbReference type="Gene3D" id="3.30.70.360">
    <property type="match status" value="1"/>
</dbReference>
<gene>
    <name evidence="12" type="ORF">H9876_04390</name>
</gene>
<dbReference type="Pfam" id="PF01546">
    <property type="entry name" value="Peptidase_M20"/>
    <property type="match status" value="1"/>
</dbReference>
<dbReference type="AlphaFoldDB" id="A0A9D1QPF7"/>
<feature type="domain" description="Peptidase M20 dimerisation" evidence="11">
    <location>
        <begin position="172"/>
        <end position="277"/>
    </location>
</feature>
<protein>
    <submittedName>
        <fullName evidence="12">ArgE/DapE family deacylase</fullName>
    </submittedName>
</protein>
<dbReference type="CDD" id="cd08659">
    <property type="entry name" value="M20_ArgE_DapE-like"/>
    <property type="match status" value="1"/>
</dbReference>
<dbReference type="PANTHER" id="PTHR43808:SF8">
    <property type="entry name" value="PEPTIDASE M20 DIMERISATION DOMAIN-CONTAINING PROTEIN"/>
    <property type="match status" value="1"/>
</dbReference>
<keyword evidence="9" id="KW-0457">Lysine biosynthesis</keyword>
<sequence>MDQQTKIQVLKDLIRINTANDHEKQAALYLQRLLKNYGISSQLVEYAPDRDNIVAELDSGQPGPVLVLAGHLDTVALGNRDSWEHDPLSADEVDGAIYGRGSVDMKSGLAAMAIALIEMKDAGLPKKGKVRFLGTVGEELGAMGSEQLTDQGFVDDATAMIVGEPTGGDIVYANNGSIGYTVKSYGKSVHSSMPQAGVNAVGNLAKFLVAEEHAFDDAPASPILGKPVHSVNVFHGGSQLNIIPDYAETQGNIRPVPECNNEDSIARIQQTVDQLNEQPGVDLKLEVQFSFRPVVNDPDSDFVKLVQNAHQQAFGQPAGMNIIHGASDASNYIKAVQCPMLLLGAGDWSLAHQVNEHCDIDNYLKVNETYENVIKQYLA</sequence>
<dbReference type="Gene3D" id="3.40.630.10">
    <property type="entry name" value="Zn peptidases"/>
    <property type="match status" value="1"/>
</dbReference>
<dbReference type="GO" id="GO:0046872">
    <property type="term" value="F:metal ion binding"/>
    <property type="evidence" value="ECO:0007669"/>
    <property type="project" value="UniProtKB-KW"/>
</dbReference>
<comment type="cofactor">
    <cofactor evidence="2">
        <name>Zn(2+)</name>
        <dbReference type="ChEBI" id="CHEBI:29105"/>
    </cofactor>
</comment>
<dbReference type="NCBIfam" id="NF006365">
    <property type="entry name" value="PRK08588.1"/>
    <property type="match status" value="1"/>
</dbReference>
<dbReference type="NCBIfam" id="TIGR01910">
    <property type="entry name" value="DapE-ArgE"/>
    <property type="match status" value="1"/>
</dbReference>
<evidence type="ECO:0000313" key="12">
    <source>
        <dbReference type="EMBL" id="HIW70593.1"/>
    </source>
</evidence>
<organism evidence="12 13">
    <name type="scientific">Candidatus Limosilactobacillus merdipullorum</name>
    <dbReference type="NCBI Taxonomy" id="2838653"/>
    <lineage>
        <taxon>Bacteria</taxon>
        <taxon>Bacillati</taxon>
        <taxon>Bacillota</taxon>
        <taxon>Bacilli</taxon>
        <taxon>Lactobacillales</taxon>
        <taxon>Lactobacillaceae</taxon>
        <taxon>Limosilactobacillus</taxon>
    </lineage>
</organism>
<evidence type="ECO:0000256" key="7">
    <source>
        <dbReference type="ARBA" id="ARBA00022833"/>
    </source>
</evidence>
<dbReference type="InterPro" id="IPR036264">
    <property type="entry name" value="Bact_exopeptidase_dim_dom"/>
</dbReference>
<dbReference type="GO" id="GO:0019877">
    <property type="term" value="P:diaminopimelate biosynthetic process"/>
    <property type="evidence" value="ECO:0007669"/>
    <property type="project" value="UniProtKB-KW"/>
</dbReference>
<evidence type="ECO:0000256" key="5">
    <source>
        <dbReference type="ARBA" id="ARBA00022723"/>
    </source>
</evidence>